<dbReference type="SUPFAM" id="SSF56436">
    <property type="entry name" value="C-type lectin-like"/>
    <property type="match status" value="1"/>
</dbReference>
<evidence type="ECO:0000313" key="17">
    <source>
        <dbReference type="Proteomes" id="UP000830375"/>
    </source>
</evidence>
<feature type="compositionally biased region" description="Polar residues" evidence="12">
    <location>
        <begin position="552"/>
        <end position="564"/>
    </location>
</feature>
<evidence type="ECO:0000256" key="10">
    <source>
        <dbReference type="ARBA" id="ARBA00023157"/>
    </source>
</evidence>
<keyword evidence="3" id="KW-0597">Phosphoprotein</keyword>
<organism evidence="16 17">
    <name type="scientific">Labeo rohita</name>
    <name type="common">Indian major carp</name>
    <name type="synonym">Cyprinus rohita</name>
    <dbReference type="NCBI Taxonomy" id="84645"/>
    <lineage>
        <taxon>Eukaryota</taxon>
        <taxon>Metazoa</taxon>
        <taxon>Chordata</taxon>
        <taxon>Craniata</taxon>
        <taxon>Vertebrata</taxon>
        <taxon>Euteleostomi</taxon>
        <taxon>Actinopterygii</taxon>
        <taxon>Neopterygii</taxon>
        <taxon>Teleostei</taxon>
        <taxon>Ostariophysi</taxon>
        <taxon>Cypriniformes</taxon>
        <taxon>Cyprinidae</taxon>
        <taxon>Labeoninae</taxon>
        <taxon>Labeonini</taxon>
        <taxon>Labeo</taxon>
    </lineage>
</organism>
<dbReference type="PROSITE" id="PS01187">
    <property type="entry name" value="EGF_CA"/>
    <property type="match status" value="1"/>
</dbReference>
<dbReference type="InterPro" id="IPR009030">
    <property type="entry name" value="Growth_fac_rcpt_cys_sf"/>
</dbReference>
<keyword evidence="2 11" id="KW-0245">EGF-like domain</keyword>
<evidence type="ECO:0000259" key="15">
    <source>
        <dbReference type="PROSITE" id="PS50041"/>
    </source>
</evidence>
<comment type="caution">
    <text evidence="11">Lacks conserved residue(s) required for the propagation of feature annotation.</text>
</comment>
<dbReference type="PROSITE" id="PS00010">
    <property type="entry name" value="ASX_HYDROXYL"/>
    <property type="match status" value="2"/>
</dbReference>
<keyword evidence="9 13" id="KW-0472">Membrane</keyword>
<keyword evidence="5" id="KW-0732">Signal</keyword>
<dbReference type="Gene3D" id="3.40.50.300">
    <property type="entry name" value="P-loop containing nucleotide triphosphate hydrolases"/>
    <property type="match status" value="1"/>
</dbReference>
<sequence length="1005" mass="114237">MKTIRHKGKPQAESPPTTQRTHYPPPLPITNVCTLLLCLSAADRLQTKVISLSRETRNLKELTGQSLQEQDGVCNAEGCYSIHLQRKTFRESWRSCREKGGNLATIKGPEEASMIHDLLSSGDRRGSRPRIRLWIGLQRQPRQCSATRPLRGFTWITGDQETQYTNWQREDVPSACAAHRCVVIIYNTADKGGNDKNNFKWLDGSCAVAVEGFLCRYTYQGMCPALQKEGGGPALYTTPFELESTILTDIPFGSVATLPCPDDDKEDQSVLCMLREDGSIGWSKDAPLCTPTDWCEQDNGGCEHFCVSSDTQYHCECSDNYILAEDGKTCQLADPCLSANCEFDCESTPQGHRCKCLEGYLLSVDGQSCLDIDECLQKPCPQECINAPGTFECRCNEGYLPSEFGECVDVDECMEGKCVHICDNLPGSYTCRCHEGFSPLEEDPEQCKDIDECKTPDICYQLCRNYEGGFECLCEEGYVLQEDNYYCLPVEEDEPLIVDSTYSTVTDPGLPEPMTDANLVESASPEWHTTYPNWFTEKTQKEDVTTQEPEHASSNSPSSNFFMDATTSADSYQEDAHDHKLSRAIGDLEEMKTSVPKRKWDFVTLTPPTLQIPEDTPASETEQHPGDRKKHDKSWMLVALLVSLCVFIVVMLALGIVYCTSCAVEQRSKNVTDCYRWTTTPKPEKSRNVSEQAELSYTQHIVTSTNETDAFVDLANHTMDFLELLPRPCEDLPRISKFGTVMATPPKRFCSNPDADLSFEKRALKISIEGNIAAGKSTFVRLLERASEEWEVIPEPIGKWCNVQTTENEYEELSTSQKSGGNLLQMLYDKPSRWSYTFQTYACLSRVRSQLQPPSAKLQQAEQPVQFFERSVYSDRYVFASNLFESGDLNETEWAIYQDWHSWLLTQFETQIELDAMIYLRADPERCMQRLQFRGREEEQGIPLDYLEKLHYKHECWLYNRTTKLDFECLKDLPILILNVNEDFKNDRIKQEGILDKVKEFLRTL</sequence>
<evidence type="ECO:0000259" key="14">
    <source>
        <dbReference type="PROSITE" id="PS50026"/>
    </source>
</evidence>
<dbReference type="InterPro" id="IPR031314">
    <property type="entry name" value="DNK_dom"/>
</dbReference>
<dbReference type="SMART" id="SM00034">
    <property type="entry name" value="CLECT"/>
    <property type="match status" value="1"/>
</dbReference>
<dbReference type="InterPro" id="IPR001304">
    <property type="entry name" value="C-type_lectin-like"/>
</dbReference>
<dbReference type="InterPro" id="IPR000742">
    <property type="entry name" value="EGF"/>
</dbReference>
<dbReference type="SUPFAM" id="SSF52540">
    <property type="entry name" value="P-loop containing nucleoside triphosphate hydrolases"/>
    <property type="match status" value="1"/>
</dbReference>
<dbReference type="InterPro" id="IPR026823">
    <property type="entry name" value="cEGF"/>
</dbReference>
<comment type="subcellular location">
    <subcellularLocation>
        <location evidence="1">Membrane</location>
        <topology evidence="1">Single-pass type I membrane protein</topology>
    </subcellularLocation>
</comment>
<dbReference type="PROSITE" id="PS01186">
    <property type="entry name" value="EGF_2"/>
    <property type="match status" value="1"/>
</dbReference>
<evidence type="ECO:0000256" key="5">
    <source>
        <dbReference type="ARBA" id="ARBA00022729"/>
    </source>
</evidence>
<evidence type="ECO:0000256" key="4">
    <source>
        <dbReference type="ARBA" id="ARBA00022692"/>
    </source>
</evidence>
<dbReference type="InterPro" id="IPR018097">
    <property type="entry name" value="EGF_Ca-bd_CS"/>
</dbReference>
<evidence type="ECO:0000256" key="11">
    <source>
        <dbReference type="PROSITE-ProRule" id="PRU00076"/>
    </source>
</evidence>
<protein>
    <submittedName>
        <fullName evidence="16">Deoxycytidine kinase 2</fullName>
    </submittedName>
</protein>
<dbReference type="SUPFAM" id="SSF57184">
    <property type="entry name" value="Growth factor receptor domain"/>
    <property type="match status" value="1"/>
</dbReference>
<dbReference type="SUPFAM" id="SSF57196">
    <property type="entry name" value="EGF/Laminin"/>
    <property type="match status" value="2"/>
</dbReference>
<keyword evidence="10" id="KW-1015">Disulfide bond</keyword>
<keyword evidence="4 13" id="KW-0812">Transmembrane</keyword>
<accession>A0ABQ8LKW4</accession>
<keyword evidence="6" id="KW-0430">Lectin</keyword>
<dbReference type="Pfam" id="PF00059">
    <property type="entry name" value="Lectin_C"/>
    <property type="match status" value="1"/>
</dbReference>
<dbReference type="CDD" id="cd01673">
    <property type="entry name" value="dNK"/>
    <property type="match status" value="1"/>
</dbReference>
<dbReference type="Gene3D" id="2.10.25.10">
    <property type="entry name" value="Laminin"/>
    <property type="match status" value="5"/>
</dbReference>
<dbReference type="SMART" id="SM00181">
    <property type="entry name" value="EGF"/>
    <property type="match status" value="5"/>
</dbReference>
<keyword evidence="16" id="KW-0418">Kinase</keyword>
<dbReference type="PANTHER" id="PTHR14789:SF4">
    <property type="entry name" value="ENDOSIALIN"/>
    <property type="match status" value="1"/>
</dbReference>
<dbReference type="Pfam" id="PF12662">
    <property type="entry name" value="cEGF"/>
    <property type="match status" value="1"/>
</dbReference>
<evidence type="ECO:0000256" key="8">
    <source>
        <dbReference type="ARBA" id="ARBA00022989"/>
    </source>
</evidence>
<keyword evidence="8 13" id="KW-1133">Transmembrane helix</keyword>
<dbReference type="GO" id="GO:0016301">
    <property type="term" value="F:kinase activity"/>
    <property type="evidence" value="ECO:0007669"/>
    <property type="project" value="UniProtKB-KW"/>
</dbReference>
<evidence type="ECO:0000256" key="7">
    <source>
        <dbReference type="ARBA" id="ARBA00022737"/>
    </source>
</evidence>
<evidence type="ECO:0000256" key="1">
    <source>
        <dbReference type="ARBA" id="ARBA00004479"/>
    </source>
</evidence>
<evidence type="ECO:0000313" key="16">
    <source>
        <dbReference type="EMBL" id="KAI2651306.1"/>
    </source>
</evidence>
<dbReference type="CDD" id="cd03600">
    <property type="entry name" value="CLECT_thrombomodulin_like"/>
    <property type="match status" value="1"/>
</dbReference>
<keyword evidence="16" id="KW-0808">Transferase</keyword>
<comment type="caution">
    <text evidence="16">The sequence shown here is derived from an EMBL/GenBank/DDBJ whole genome shotgun (WGS) entry which is preliminary data.</text>
</comment>
<keyword evidence="7" id="KW-0677">Repeat</keyword>
<evidence type="ECO:0000256" key="9">
    <source>
        <dbReference type="ARBA" id="ARBA00023136"/>
    </source>
</evidence>
<dbReference type="InterPro" id="IPR027417">
    <property type="entry name" value="P-loop_NTPase"/>
</dbReference>
<dbReference type="Pfam" id="PF07645">
    <property type="entry name" value="EGF_CA"/>
    <property type="match status" value="2"/>
</dbReference>
<gene>
    <name evidence="16" type="ORF">H4Q32_019358</name>
</gene>
<evidence type="ECO:0000256" key="6">
    <source>
        <dbReference type="ARBA" id="ARBA00022734"/>
    </source>
</evidence>
<feature type="region of interest" description="Disordered" evidence="12">
    <location>
        <begin position="1"/>
        <end position="25"/>
    </location>
</feature>
<dbReference type="InterPro" id="IPR000152">
    <property type="entry name" value="EGF-type_Asp/Asn_hydroxyl_site"/>
</dbReference>
<evidence type="ECO:0000256" key="12">
    <source>
        <dbReference type="SAM" id="MobiDB-lite"/>
    </source>
</evidence>
<dbReference type="InterPro" id="IPR016186">
    <property type="entry name" value="C-type_lectin-like/link_sf"/>
</dbReference>
<dbReference type="PROSITE" id="PS50026">
    <property type="entry name" value="EGF_3"/>
    <property type="match status" value="2"/>
</dbReference>
<feature type="domain" description="EGF-like" evidence="14">
    <location>
        <begin position="371"/>
        <end position="405"/>
    </location>
</feature>
<dbReference type="PANTHER" id="PTHR14789">
    <property type="entry name" value="CHONDROLECTIN VARIANT CHODLFDELTAE"/>
    <property type="match status" value="1"/>
</dbReference>
<dbReference type="SMART" id="SM00179">
    <property type="entry name" value="EGF_CA"/>
    <property type="match status" value="5"/>
</dbReference>
<dbReference type="InterPro" id="IPR001881">
    <property type="entry name" value="EGF-like_Ca-bd_dom"/>
</dbReference>
<feature type="domain" description="C-type lectin" evidence="15">
    <location>
        <begin position="75"/>
        <end position="206"/>
    </location>
</feature>
<reference evidence="16 17" key="1">
    <citation type="submission" date="2022-01" db="EMBL/GenBank/DDBJ databases">
        <title>A high-quality chromosome-level genome assembly of rohu carp, Labeo rohita.</title>
        <authorList>
            <person name="Arick M.A. II"/>
            <person name="Hsu C.-Y."/>
            <person name="Magbanua Z."/>
            <person name="Pechanova O."/>
            <person name="Grover C."/>
            <person name="Miller E."/>
            <person name="Thrash A."/>
            <person name="Ezzel L."/>
            <person name="Alam S."/>
            <person name="Benzie J."/>
            <person name="Hamilton M."/>
            <person name="Karsi A."/>
            <person name="Lawrence M.L."/>
            <person name="Peterson D.G."/>
        </authorList>
    </citation>
    <scope>NUCLEOTIDE SEQUENCE [LARGE SCALE GENOMIC DNA]</scope>
    <source>
        <strain evidence="17">BAU-BD-2019</strain>
        <tissue evidence="16">Blood</tissue>
    </source>
</reference>
<proteinExistence type="predicted"/>
<dbReference type="Gene3D" id="3.10.100.10">
    <property type="entry name" value="Mannose-Binding Protein A, subunit A"/>
    <property type="match status" value="1"/>
</dbReference>
<evidence type="ECO:0000256" key="2">
    <source>
        <dbReference type="ARBA" id="ARBA00022536"/>
    </source>
</evidence>
<keyword evidence="17" id="KW-1185">Reference proteome</keyword>
<dbReference type="EMBL" id="JACTAM010000021">
    <property type="protein sequence ID" value="KAI2651306.1"/>
    <property type="molecule type" value="Genomic_DNA"/>
</dbReference>
<dbReference type="InterPro" id="IPR049883">
    <property type="entry name" value="NOTCH1_EGF-like"/>
</dbReference>
<dbReference type="Pfam" id="PF01712">
    <property type="entry name" value="dNK"/>
    <property type="match status" value="1"/>
</dbReference>
<feature type="transmembrane region" description="Helical" evidence="13">
    <location>
        <begin position="635"/>
        <end position="658"/>
    </location>
</feature>
<evidence type="ECO:0000256" key="3">
    <source>
        <dbReference type="ARBA" id="ARBA00022553"/>
    </source>
</evidence>
<feature type="domain" description="EGF-like" evidence="14">
    <location>
        <begin position="409"/>
        <end position="448"/>
    </location>
</feature>
<feature type="region of interest" description="Disordered" evidence="12">
    <location>
        <begin position="608"/>
        <end position="629"/>
    </location>
</feature>
<evidence type="ECO:0000256" key="13">
    <source>
        <dbReference type="SAM" id="Phobius"/>
    </source>
</evidence>
<dbReference type="InterPro" id="IPR051505">
    <property type="entry name" value="C-type_lectin_domain"/>
</dbReference>
<dbReference type="PROSITE" id="PS50041">
    <property type="entry name" value="C_TYPE_LECTIN_2"/>
    <property type="match status" value="1"/>
</dbReference>
<feature type="compositionally biased region" description="Basic and acidic residues" evidence="12">
    <location>
        <begin position="540"/>
        <end position="551"/>
    </location>
</feature>
<name>A0ABQ8LKW4_LABRO</name>
<feature type="region of interest" description="Disordered" evidence="12">
    <location>
        <begin position="540"/>
        <end position="564"/>
    </location>
</feature>
<dbReference type="CDD" id="cd00054">
    <property type="entry name" value="EGF_CA"/>
    <property type="match status" value="2"/>
</dbReference>
<dbReference type="Pfam" id="PF14670">
    <property type="entry name" value="FXa_inhibition"/>
    <property type="match status" value="1"/>
</dbReference>
<dbReference type="Proteomes" id="UP000830375">
    <property type="component" value="Unassembled WGS sequence"/>
</dbReference>
<dbReference type="InterPro" id="IPR016187">
    <property type="entry name" value="CTDL_fold"/>
</dbReference>